<feature type="domain" description="Histidine kinase" evidence="11">
    <location>
        <begin position="265"/>
        <end position="486"/>
    </location>
</feature>
<proteinExistence type="predicted"/>
<dbReference type="Gene3D" id="3.30.565.10">
    <property type="entry name" value="Histidine kinase-like ATPase, C-terminal domain"/>
    <property type="match status" value="1"/>
</dbReference>
<dbReference type="SUPFAM" id="SSF55874">
    <property type="entry name" value="ATPase domain of HSP90 chaperone/DNA topoisomerase II/histidine kinase"/>
    <property type="match status" value="1"/>
</dbReference>
<evidence type="ECO:0000256" key="9">
    <source>
        <dbReference type="ARBA" id="ARBA00023012"/>
    </source>
</evidence>
<evidence type="ECO:0000256" key="5">
    <source>
        <dbReference type="ARBA" id="ARBA00022679"/>
    </source>
</evidence>
<dbReference type="Pfam" id="PF02518">
    <property type="entry name" value="HATPase_c"/>
    <property type="match status" value="1"/>
</dbReference>
<evidence type="ECO:0000256" key="6">
    <source>
        <dbReference type="ARBA" id="ARBA00022741"/>
    </source>
</evidence>
<dbReference type="EC" id="2.7.13.3" evidence="3"/>
<dbReference type="InterPro" id="IPR036890">
    <property type="entry name" value="HATPase_C_sf"/>
</dbReference>
<dbReference type="OrthoDB" id="226486at2"/>
<dbReference type="KEGG" id="amob:HG15A2_01560"/>
<evidence type="ECO:0000259" key="12">
    <source>
        <dbReference type="PROSITE" id="PS50885"/>
    </source>
</evidence>
<dbReference type="Gene3D" id="6.10.340.10">
    <property type="match status" value="1"/>
</dbReference>
<dbReference type="GO" id="GO:0000155">
    <property type="term" value="F:phosphorelay sensor kinase activity"/>
    <property type="evidence" value="ECO:0007669"/>
    <property type="project" value="InterPro"/>
</dbReference>
<dbReference type="SMART" id="SM00304">
    <property type="entry name" value="HAMP"/>
    <property type="match status" value="1"/>
</dbReference>
<dbReference type="InterPro" id="IPR004358">
    <property type="entry name" value="Sig_transdc_His_kin-like_C"/>
</dbReference>
<dbReference type="InterPro" id="IPR005467">
    <property type="entry name" value="His_kinase_dom"/>
</dbReference>
<evidence type="ECO:0000259" key="11">
    <source>
        <dbReference type="PROSITE" id="PS50109"/>
    </source>
</evidence>
<comment type="subcellular location">
    <subcellularLocation>
        <location evidence="2">Membrane</location>
    </subcellularLocation>
</comment>
<dbReference type="Proteomes" id="UP000319852">
    <property type="component" value="Chromosome"/>
</dbReference>
<dbReference type="SMART" id="SM00388">
    <property type="entry name" value="HisKA"/>
    <property type="match status" value="1"/>
</dbReference>
<feature type="domain" description="HAMP" evidence="12">
    <location>
        <begin position="182"/>
        <end position="234"/>
    </location>
</feature>
<keyword evidence="10" id="KW-1133">Transmembrane helix</keyword>
<evidence type="ECO:0000256" key="7">
    <source>
        <dbReference type="ARBA" id="ARBA00022777"/>
    </source>
</evidence>
<keyword evidence="10" id="KW-0812">Transmembrane</keyword>
<dbReference type="SUPFAM" id="SSF158472">
    <property type="entry name" value="HAMP domain-like"/>
    <property type="match status" value="1"/>
</dbReference>
<gene>
    <name evidence="13" type="primary">zraS_1</name>
    <name evidence="13" type="ORF">HG15A2_01560</name>
</gene>
<keyword evidence="14" id="KW-1185">Reference proteome</keyword>
<dbReference type="InterPro" id="IPR036097">
    <property type="entry name" value="HisK_dim/P_sf"/>
</dbReference>
<dbReference type="CDD" id="cd00082">
    <property type="entry name" value="HisKA"/>
    <property type="match status" value="1"/>
</dbReference>
<evidence type="ECO:0000256" key="1">
    <source>
        <dbReference type="ARBA" id="ARBA00000085"/>
    </source>
</evidence>
<evidence type="ECO:0000313" key="13">
    <source>
        <dbReference type="EMBL" id="QDS96897.1"/>
    </source>
</evidence>
<dbReference type="InterPro" id="IPR003660">
    <property type="entry name" value="HAMP_dom"/>
</dbReference>
<dbReference type="InterPro" id="IPR003594">
    <property type="entry name" value="HATPase_dom"/>
</dbReference>
<evidence type="ECO:0000256" key="2">
    <source>
        <dbReference type="ARBA" id="ARBA00004370"/>
    </source>
</evidence>
<dbReference type="InterPro" id="IPR003661">
    <property type="entry name" value="HisK_dim/P_dom"/>
</dbReference>
<dbReference type="PANTHER" id="PTHR43065">
    <property type="entry name" value="SENSOR HISTIDINE KINASE"/>
    <property type="match status" value="1"/>
</dbReference>
<dbReference type="SMART" id="SM00387">
    <property type="entry name" value="HATPase_c"/>
    <property type="match status" value="1"/>
</dbReference>
<dbReference type="PROSITE" id="PS50109">
    <property type="entry name" value="HIS_KIN"/>
    <property type="match status" value="1"/>
</dbReference>
<dbReference type="GO" id="GO:0016020">
    <property type="term" value="C:membrane"/>
    <property type="evidence" value="ECO:0007669"/>
    <property type="project" value="UniProtKB-SubCell"/>
</dbReference>
<feature type="transmembrane region" description="Helical" evidence="10">
    <location>
        <begin position="162"/>
        <end position="184"/>
    </location>
</feature>
<dbReference type="GO" id="GO:0005524">
    <property type="term" value="F:ATP binding"/>
    <property type="evidence" value="ECO:0007669"/>
    <property type="project" value="UniProtKB-KW"/>
</dbReference>
<keyword evidence="6" id="KW-0547">Nucleotide-binding</keyword>
<keyword evidence="10" id="KW-0472">Membrane</keyword>
<protein>
    <recommendedName>
        <fullName evidence="3">histidine kinase</fullName>
        <ecNumber evidence="3">2.7.13.3</ecNumber>
    </recommendedName>
</protein>
<dbReference type="SUPFAM" id="SSF47384">
    <property type="entry name" value="Homodimeric domain of signal transducing histidine kinase"/>
    <property type="match status" value="1"/>
</dbReference>
<evidence type="ECO:0000256" key="3">
    <source>
        <dbReference type="ARBA" id="ARBA00012438"/>
    </source>
</evidence>
<evidence type="ECO:0000256" key="4">
    <source>
        <dbReference type="ARBA" id="ARBA00022553"/>
    </source>
</evidence>
<evidence type="ECO:0000313" key="14">
    <source>
        <dbReference type="Proteomes" id="UP000319852"/>
    </source>
</evidence>
<reference evidence="13 14" key="1">
    <citation type="submission" date="2019-02" db="EMBL/GenBank/DDBJ databases">
        <title>Deep-cultivation of Planctomycetes and their phenomic and genomic characterization uncovers novel biology.</title>
        <authorList>
            <person name="Wiegand S."/>
            <person name="Jogler M."/>
            <person name="Boedeker C."/>
            <person name="Pinto D."/>
            <person name="Vollmers J."/>
            <person name="Rivas-Marin E."/>
            <person name="Kohn T."/>
            <person name="Peeters S.H."/>
            <person name="Heuer A."/>
            <person name="Rast P."/>
            <person name="Oberbeckmann S."/>
            <person name="Bunk B."/>
            <person name="Jeske O."/>
            <person name="Meyerdierks A."/>
            <person name="Storesund J.E."/>
            <person name="Kallscheuer N."/>
            <person name="Luecker S."/>
            <person name="Lage O.M."/>
            <person name="Pohl T."/>
            <person name="Merkel B.J."/>
            <person name="Hornburger P."/>
            <person name="Mueller R.-W."/>
            <person name="Bruemmer F."/>
            <person name="Labrenz M."/>
            <person name="Spormann A.M."/>
            <person name="Op den Camp H."/>
            <person name="Overmann J."/>
            <person name="Amann R."/>
            <person name="Jetten M.S.M."/>
            <person name="Mascher T."/>
            <person name="Medema M.H."/>
            <person name="Devos D.P."/>
            <person name="Kaster A.-K."/>
            <person name="Ovreas L."/>
            <person name="Rohde M."/>
            <person name="Galperin M.Y."/>
            <person name="Jogler C."/>
        </authorList>
    </citation>
    <scope>NUCLEOTIDE SEQUENCE [LARGE SCALE GENOMIC DNA]</scope>
    <source>
        <strain evidence="13 14">HG15A2</strain>
    </source>
</reference>
<keyword evidence="7" id="KW-0418">Kinase</keyword>
<dbReference type="CDD" id="cd06225">
    <property type="entry name" value="HAMP"/>
    <property type="match status" value="1"/>
</dbReference>
<dbReference type="Gene3D" id="1.10.287.130">
    <property type="match status" value="1"/>
</dbReference>
<dbReference type="PANTHER" id="PTHR43065:SF46">
    <property type="entry name" value="C4-DICARBOXYLATE TRANSPORT SENSOR PROTEIN DCTB"/>
    <property type="match status" value="1"/>
</dbReference>
<comment type="catalytic activity">
    <reaction evidence="1">
        <text>ATP + protein L-histidine = ADP + protein N-phospho-L-histidine.</text>
        <dbReference type="EC" id="2.7.13.3"/>
    </reaction>
</comment>
<sequence>MKLAAKLILIVFVAIALLTCASAYLTVRHQFESFQREREEKARALKPIITDQLSKAWKEHGRPGVADALSGMPMEMRHSRMRWVEFGVESGHPDAPQVSQTALRRVVTGEIESVVTRSNSGEGWLHTYVPIDENEPVSTGVELSESLSLPDEQRRHTIRSTLATLAGLALVSLGVIMFAGVRLIGRPLEQLVEKTEQIGTGDLGHSIAIRGNDELSKLGIALNEMSSQIQNQKATIETETTNRIAAVSQLRHADRLKTVGRLSAGIAHEVGTPLNVVAGRAGLIASGRLSSEEIHESAETIKQEADRITAIIRQLLDFSRRTALDSHMTDLCTVVERTVGLLRSFAKSNRVTLELQDAASPLRANLDEGQIQQVLTNIIMNGIQSIAAEGRISVSMGTRTLVNPEQPETSPKQYAFVEVCDDGVGVDAENQEHLFEPFFTTKDVGEGTGLGLSIAYGIVQEHDGWIDVQSQPGAGSCFTVFLPQENQ</sequence>
<dbReference type="EMBL" id="CP036263">
    <property type="protein sequence ID" value="QDS96897.1"/>
    <property type="molecule type" value="Genomic_DNA"/>
</dbReference>
<name>A0A517MQ36_9BACT</name>
<keyword evidence="4" id="KW-0597">Phosphoprotein</keyword>
<keyword evidence="5 13" id="KW-0808">Transferase</keyword>
<accession>A0A517MQ36</accession>
<evidence type="ECO:0000256" key="8">
    <source>
        <dbReference type="ARBA" id="ARBA00022840"/>
    </source>
</evidence>
<dbReference type="PRINTS" id="PR00344">
    <property type="entry name" value="BCTRLSENSOR"/>
</dbReference>
<dbReference type="Pfam" id="PF00672">
    <property type="entry name" value="HAMP"/>
    <property type="match status" value="1"/>
</dbReference>
<dbReference type="AlphaFoldDB" id="A0A517MQ36"/>
<keyword evidence="9" id="KW-0902">Two-component regulatory system</keyword>
<keyword evidence="8" id="KW-0067">ATP-binding</keyword>
<evidence type="ECO:0000256" key="10">
    <source>
        <dbReference type="SAM" id="Phobius"/>
    </source>
</evidence>
<organism evidence="13 14">
    <name type="scientific">Adhaeretor mobilis</name>
    <dbReference type="NCBI Taxonomy" id="1930276"/>
    <lineage>
        <taxon>Bacteria</taxon>
        <taxon>Pseudomonadati</taxon>
        <taxon>Planctomycetota</taxon>
        <taxon>Planctomycetia</taxon>
        <taxon>Pirellulales</taxon>
        <taxon>Lacipirellulaceae</taxon>
        <taxon>Adhaeretor</taxon>
    </lineage>
</organism>
<dbReference type="Pfam" id="PF00512">
    <property type="entry name" value="HisKA"/>
    <property type="match status" value="1"/>
</dbReference>
<dbReference type="RefSeq" id="WP_145056858.1">
    <property type="nucleotide sequence ID" value="NZ_CP036263.1"/>
</dbReference>
<dbReference type="PROSITE" id="PS50885">
    <property type="entry name" value="HAMP"/>
    <property type="match status" value="1"/>
</dbReference>